<proteinExistence type="predicted"/>
<dbReference type="AlphaFoldDB" id="A0A0A9GIL2"/>
<dbReference type="EMBL" id="GBRH01172941">
    <property type="protein sequence ID" value="JAE24955.1"/>
    <property type="molecule type" value="Transcribed_RNA"/>
</dbReference>
<reference evidence="1" key="2">
    <citation type="journal article" date="2015" name="Data Brief">
        <title>Shoot transcriptome of the giant reed, Arundo donax.</title>
        <authorList>
            <person name="Barrero R.A."/>
            <person name="Guerrero F.D."/>
            <person name="Moolhuijzen P."/>
            <person name="Goolsby J.A."/>
            <person name="Tidwell J."/>
            <person name="Bellgard S.E."/>
            <person name="Bellgard M.I."/>
        </authorList>
    </citation>
    <scope>NUCLEOTIDE SEQUENCE</scope>
    <source>
        <tissue evidence="1">Shoot tissue taken approximately 20 cm above the soil surface</tissue>
    </source>
</reference>
<organism evidence="1">
    <name type="scientific">Arundo donax</name>
    <name type="common">Giant reed</name>
    <name type="synonym">Donax arundinaceus</name>
    <dbReference type="NCBI Taxonomy" id="35708"/>
    <lineage>
        <taxon>Eukaryota</taxon>
        <taxon>Viridiplantae</taxon>
        <taxon>Streptophyta</taxon>
        <taxon>Embryophyta</taxon>
        <taxon>Tracheophyta</taxon>
        <taxon>Spermatophyta</taxon>
        <taxon>Magnoliopsida</taxon>
        <taxon>Liliopsida</taxon>
        <taxon>Poales</taxon>
        <taxon>Poaceae</taxon>
        <taxon>PACMAD clade</taxon>
        <taxon>Arundinoideae</taxon>
        <taxon>Arundineae</taxon>
        <taxon>Arundo</taxon>
    </lineage>
</organism>
<protein>
    <submittedName>
        <fullName evidence="1">CSLF3-cellulose synthase-like family F</fullName>
    </submittedName>
</protein>
<sequence>MSHFSLRWRWSCHLLMIMRRTGARA</sequence>
<accession>A0A0A9GIL2</accession>
<evidence type="ECO:0000313" key="1">
    <source>
        <dbReference type="EMBL" id="JAE24955.1"/>
    </source>
</evidence>
<name>A0A0A9GIL2_ARUDO</name>
<reference evidence="1" key="1">
    <citation type="submission" date="2014-09" db="EMBL/GenBank/DDBJ databases">
        <authorList>
            <person name="Magalhaes I.L.F."/>
            <person name="Oliveira U."/>
            <person name="Santos F.R."/>
            <person name="Vidigal T.H.D.A."/>
            <person name="Brescovit A.D."/>
            <person name="Santos A.J."/>
        </authorList>
    </citation>
    <scope>NUCLEOTIDE SEQUENCE</scope>
    <source>
        <tissue evidence="1">Shoot tissue taken approximately 20 cm above the soil surface</tissue>
    </source>
</reference>